<evidence type="ECO:0000313" key="2">
    <source>
        <dbReference type="Proteomes" id="UP001295684"/>
    </source>
</evidence>
<name>A0AAD1U7L3_EUPCR</name>
<keyword evidence="2" id="KW-1185">Reference proteome</keyword>
<sequence length="124" mass="14703">MNFSNDRKIRVIQSCIYSKKFSTNLLNSIVCESCVKFLCLVCNFMKTSIFHRHLTIRANVLEGDYIKMLTSGLKCLIKMLNRDIKPHIHKMFLDEHSPDYSFLKIMMHLPFHSYKYEKLCFNLS</sequence>
<dbReference type="Proteomes" id="UP001295684">
    <property type="component" value="Unassembled WGS sequence"/>
</dbReference>
<evidence type="ECO:0000313" key="1">
    <source>
        <dbReference type="EMBL" id="CAI2360428.1"/>
    </source>
</evidence>
<dbReference type="AlphaFoldDB" id="A0AAD1U7L3"/>
<dbReference type="EMBL" id="CAMPGE010001630">
    <property type="protein sequence ID" value="CAI2360428.1"/>
    <property type="molecule type" value="Genomic_DNA"/>
</dbReference>
<proteinExistence type="predicted"/>
<organism evidence="1 2">
    <name type="scientific">Euplotes crassus</name>
    <dbReference type="NCBI Taxonomy" id="5936"/>
    <lineage>
        <taxon>Eukaryota</taxon>
        <taxon>Sar</taxon>
        <taxon>Alveolata</taxon>
        <taxon>Ciliophora</taxon>
        <taxon>Intramacronucleata</taxon>
        <taxon>Spirotrichea</taxon>
        <taxon>Hypotrichia</taxon>
        <taxon>Euplotida</taxon>
        <taxon>Euplotidae</taxon>
        <taxon>Moneuplotes</taxon>
    </lineage>
</organism>
<accession>A0AAD1U7L3</accession>
<comment type="caution">
    <text evidence="1">The sequence shown here is derived from an EMBL/GenBank/DDBJ whole genome shotgun (WGS) entry which is preliminary data.</text>
</comment>
<gene>
    <name evidence="1" type="ORF">ECRASSUSDP1_LOCUS1731</name>
</gene>
<reference evidence="1" key="1">
    <citation type="submission" date="2023-07" db="EMBL/GenBank/DDBJ databases">
        <authorList>
            <consortium name="AG Swart"/>
            <person name="Singh M."/>
            <person name="Singh A."/>
            <person name="Seah K."/>
            <person name="Emmerich C."/>
        </authorList>
    </citation>
    <scope>NUCLEOTIDE SEQUENCE</scope>
    <source>
        <strain evidence="1">DP1</strain>
    </source>
</reference>
<protein>
    <submittedName>
        <fullName evidence="1">Uncharacterized protein</fullName>
    </submittedName>
</protein>